<dbReference type="InterPro" id="IPR013083">
    <property type="entry name" value="Znf_RING/FYVE/PHD"/>
</dbReference>
<dbReference type="InterPro" id="IPR026846">
    <property type="entry name" value="Nse2(Mms21)"/>
</dbReference>
<dbReference type="GO" id="GO:0061665">
    <property type="term" value="F:SUMO ligase activity"/>
    <property type="evidence" value="ECO:0007669"/>
    <property type="project" value="TreeGrafter"/>
</dbReference>
<evidence type="ECO:0000256" key="4">
    <source>
        <dbReference type="ARBA" id="ARBA00020923"/>
    </source>
</evidence>
<keyword evidence="8" id="KW-0833">Ubl conjugation pathway</keyword>
<reference evidence="15" key="1">
    <citation type="submission" date="2025-08" db="UniProtKB">
        <authorList>
            <consortium name="Ensembl"/>
        </authorList>
    </citation>
    <scope>IDENTIFICATION</scope>
</reference>
<dbReference type="AlphaFoldDB" id="A0A671PST0"/>
<organism evidence="15 16">
    <name type="scientific">Sinocyclocheilus anshuiensis</name>
    <dbReference type="NCBI Taxonomy" id="1608454"/>
    <lineage>
        <taxon>Eukaryota</taxon>
        <taxon>Metazoa</taxon>
        <taxon>Chordata</taxon>
        <taxon>Craniata</taxon>
        <taxon>Vertebrata</taxon>
        <taxon>Euteleostomi</taxon>
        <taxon>Actinopterygii</taxon>
        <taxon>Neopterygii</taxon>
        <taxon>Teleostei</taxon>
        <taxon>Ostariophysi</taxon>
        <taxon>Cypriniformes</taxon>
        <taxon>Cyprinidae</taxon>
        <taxon>Cyprininae</taxon>
        <taxon>Sinocyclocheilus</taxon>
    </lineage>
</organism>
<evidence type="ECO:0000313" key="16">
    <source>
        <dbReference type="Proteomes" id="UP000472260"/>
    </source>
</evidence>
<keyword evidence="6" id="KW-0479">Metal-binding</keyword>
<dbReference type="Pfam" id="PF11789">
    <property type="entry name" value="zf-Nse"/>
    <property type="match status" value="1"/>
</dbReference>
<keyword evidence="10" id="KW-0539">Nucleus</keyword>
<dbReference type="InterPro" id="IPR004181">
    <property type="entry name" value="Znf_MIZ"/>
</dbReference>
<evidence type="ECO:0000256" key="13">
    <source>
        <dbReference type="PROSITE-ProRule" id="PRU00452"/>
    </source>
</evidence>
<evidence type="ECO:0000256" key="3">
    <source>
        <dbReference type="ARBA" id="ARBA00008212"/>
    </source>
</evidence>
<comment type="pathway">
    <text evidence="2">Protein modification; protein sumoylation.</text>
</comment>
<evidence type="ECO:0000256" key="1">
    <source>
        <dbReference type="ARBA" id="ARBA00004123"/>
    </source>
</evidence>
<evidence type="ECO:0000256" key="5">
    <source>
        <dbReference type="ARBA" id="ARBA00022679"/>
    </source>
</evidence>
<dbReference type="Proteomes" id="UP000472260">
    <property type="component" value="Unassembled WGS sequence"/>
</dbReference>
<dbReference type="PROSITE" id="PS51044">
    <property type="entry name" value="ZF_SP_RING"/>
    <property type="match status" value="1"/>
</dbReference>
<accession>A0A671PST0</accession>
<comment type="subcellular location">
    <subcellularLocation>
        <location evidence="1">Nucleus</location>
    </subcellularLocation>
</comment>
<dbReference type="PANTHER" id="PTHR21330">
    <property type="entry name" value="E3 SUMO-PROTEIN LIGASE NSE2"/>
    <property type="match status" value="1"/>
</dbReference>
<dbReference type="SUPFAM" id="SSF57850">
    <property type="entry name" value="RING/U-box"/>
    <property type="match status" value="1"/>
</dbReference>
<dbReference type="OrthoDB" id="26899at2759"/>
<dbReference type="GO" id="GO:0030915">
    <property type="term" value="C:Smc5-Smc6 complex"/>
    <property type="evidence" value="ECO:0007669"/>
    <property type="project" value="InterPro"/>
</dbReference>
<dbReference type="CDD" id="cd16651">
    <property type="entry name" value="SPL-RING_NSE2"/>
    <property type="match status" value="1"/>
</dbReference>
<evidence type="ECO:0000256" key="10">
    <source>
        <dbReference type="ARBA" id="ARBA00023242"/>
    </source>
</evidence>
<sequence length="296" mass="33380">MIGKPGDSLSVLHRCRCNKRICDHNAEMLFQSSSILVTLVYALLPRLVYMTWPRTDASLLRLLPKMSLSSVQSTLSTLKSCQADIGGCMDMVSDVALGIVEAQGMDNSPALKKLEGMILECSRLDREINCFVESVDEMTAQVRHEPPEAMVNLRNSVKERFTELMAGVTDADLQRHSKVVAFRDSVRKYAMQAGQTAAENEEEELDEDIAVTQSQTNFICPLTQVEMVNPVKNKKCHHYYDQEAVLEMIKARHKIKKKFRCPKVGCGNTDVQLSDLELDLVMKRMIQNHKRQSGKT</sequence>
<proteinExistence type="inferred from homology"/>
<protein>
    <recommendedName>
        <fullName evidence="4">E3 SUMO-protein ligase NSE2</fullName>
    </recommendedName>
    <alternativeName>
        <fullName evidence="11">E3 SUMO-protein transferase NSE2</fullName>
    </alternativeName>
    <alternativeName>
        <fullName evidence="12">Non-structural maintenance of chromosomes element 2 homolog</fullName>
    </alternativeName>
</protein>
<keyword evidence="7 13" id="KW-0863">Zinc-finger</keyword>
<dbReference type="UniPathway" id="UPA00886"/>
<keyword evidence="16" id="KW-1185">Reference proteome</keyword>
<dbReference type="RefSeq" id="XP_016356235.1">
    <property type="nucleotide sequence ID" value="XM_016500749.1"/>
</dbReference>
<reference evidence="15" key="2">
    <citation type="submission" date="2025-09" db="UniProtKB">
        <authorList>
            <consortium name="Ensembl"/>
        </authorList>
    </citation>
    <scope>IDENTIFICATION</scope>
</reference>
<dbReference type="Gene3D" id="3.30.40.10">
    <property type="entry name" value="Zinc/RING finger domain, C3HC4 (zinc finger)"/>
    <property type="match status" value="1"/>
</dbReference>
<evidence type="ECO:0000256" key="6">
    <source>
        <dbReference type="ARBA" id="ARBA00022723"/>
    </source>
</evidence>
<evidence type="ECO:0000256" key="11">
    <source>
        <dbReference type="ARBA" id="ARBA00031731"/>
    </source>
</evidence>
<evidence type="ECO:0000313" key="15">
    <source>
        <dbReference type="Ensembl" id="ENSSANP00000062198.1"/>
    </source>
</evidence>
<dbReference type="GO" id="GO:0005634">
    <property type="term" value="C:nucleus"/>
    <property type="evidence" value="ECO:0007669"/>
    <property type="project" value="UniProtKB-SubCell"/>
</dbReference>
<evidence type="ECO:0000256" key="2">
    <source>
        <dbReference type="ARBA" id="ARBA00004718"/>
    </source>
</evidence>
<dbReference type="PANTHER" id="PTHR21330:SF1">
    <property type="entry name" value="E3 SUMO-PROTEIN LIGASE NSE2"/>
    <property type="match status" value="1"/>
</dbReference>
<evidence type="ECO:0000256" key="12">
    <source>
        <dbReference type="ARBA" id="ARBA00032533"/>
    </source>
</evidence>
<dbReference type="GO" id="GO:0016925">
    <property type="term" value="P:protein sumoylation"/>
    <property type="evidence" value="ECO:0007669"/>
    <property type="project" value="UniProtKB-UniPathway"/>
</dbReference>
<evidence type="ECO:0000256" key="9">
    <source>
        <dbReference type="ARBA" id="ARBA00022833"/>
    </source>
</evidence>
<name>A0A671PST0_9TELE</name>
<comment type="similarity">
    <text evidence="3">Belongs to the NSE2 family.</text>
</comment>
<gene>
    <name evidence="15" type="primary">LOC107699494</name>
</gene>
<dbReference type="GO" id="GO:0000724">
    <property type="term" value="P:double-strand break repair via homologous recombination"/>
    <property type="evidence" value="ECO:0007669"/>
    <property type="project" value="InterPro"/>
</dbReference>
<feature type="domain" description="SP-RING-type" evidence="14">
    <location>
        <begin position="205"/>
        <end position="291"/>
    </location>
</feature>
<dbReference type="GO" id="GO:0008270">
    <property type="term" value="F:zinc ion binding"/>
    <property type="evidence" value="ECO:0007669"/>
    <property type="project" value="UniProtKB-KW"/>
</dbReference>
<evidence type="ECO:0000256" key="7">
    <source>
        <dbReference type="ARBA" id="ARBA00022771"/>
    </source>
</evidence>
<dbReference type="KEGG" id="sanh:107699494"/>
<keyword evidence="5" id="KW-0808">Transferase</keyword>
<evidence type="ECO:0000259" key="14">
    <source>
        <dbReference type="PROSITE" id="PS51044"/>
    </source>
</evidence>
<dbReference type="Ensembl" id="ENSSANT00000066141.1">
    <property type="protein sequence ID" value="ENSSANP00000062198.1"/>
    <property type="gene ID" value="ENSSANG00000031051.1"/>
</dbReference>
<keyword evidence="9" id="KW-0862">Zinc</keyword>
<dbReference type="GeneID" id="107699494"/>
<evidence type="ECO:0000256" key="8">
    <source>
        <dbReference type="ARBA" id="ARBA00022786"/>
    </source>
</evidence>